<accession>A0A8B6F356</accession>
<evidence type="ECO:0008006" key="3">
    <source>
        <dbReference type="Google" id="ProtNLM"/>
    </source>
</evidence>
<dbReference type="OrthoDB" id="2419425at2759"/>
<proteinExistence type="predicted"/>
<dbReference type="AlphaFoldDB" id="A0A8B6F356"/>
<organism evidence="1 2">
    <name type="scientific">Mytilus galloprovincialis</name>
    <name type="common">Mediterranean mussel</name>
    <dbReference type="NCBI Taxonomy" id="29158"/>
    <lineage>
        <taxon>Eukaryota</taxon>
        <taxon>Metazoa</taxon>
        <taxon>Spiralia</taxon>
        <taxon>Lophotrochozoa</taxon>
        <taxon>Mollusca</taxon>
        <taxon>Bivalvia</taxon>
        <taxon>Autobranchia</taxon>
        <taxon>Pteriomorphia</taxon>
        <taxon>Mytilida</taxon>
        <taxon>Mytiloidea</taxon>
        <taxon>Mytilidae</taxon>
        <taxon>Mytilinae</taxon>
        <taxon>Mytilus</taxon>
    </lineage>
</organism>
<gene>
    <name evidence="1" type="ORF">MGAL_10B073508</name>
</gene>
<sequence length="371" mass="42326">MAFTNNCRDTSKDRVAKSEMDEIEINKEMASNSVDMNMDQFKENEELKTCGASLKRKEEQFCKSKPGKDGLCWRHSKEPRQQENTPVVGNIVVKTTMKELREIAKKEGLKGYSRKPKGELLKLIETNTAHKFTREEVFTKKELKTIAKRRGITNYSRLGRADLTELVKKNIENAHVKEEIKIVDRRDALKGVFGTITIEPLRQHDMLTFFDVSQSTIASTISDALTKKKALKVQLVLQVEMVKTNPATGENIYVIPHFRSTLTTITESTDLELEIAFMVEKVKENMAKYMCEGSGWTFGHIEKLEIHQNKFKPLNDSSYIALPKPLAQKKAIINVQNTDQECLRCAILSALHPEDVDKNCTKRVGQYKKVV</sequence>
<dbReference type="Proteomes" id="UP000596742">
    <property type="component" value="Unassembled WGS sequence"/>
</dbReference>
<comment type="caution">
    <text evidence="1">The sequence shown here is derived from an EMBL/GenBank/DDBJ whole genome shotgun (WGS) entry which is preliminary data.</text>
</comment>
<dbReference type="EMBL" id="UYJE01006151">
    <property type="protein sequence ID" value="VDI43458.1"/>
    <property type="molecule type" value="Genomic_DNA"/>
</dbReference>
<dbReference type="PANTHER" id="PTHR31511:SF12">
    <property type="entry name" value="RHO TERMINATION FACTOR N-TERMINAL DOMAIN-CONTAINING PROTEIN"/>
    <property type="match status" value="1"/>
</dbReference>
<name>A0A8B6F356_MYTGA</name>
<evidence type="ECO:0000313" key="2">
    <source>
        <dbReference type="Proteomes" id="UP000596742"/>
    </source>
</evidence>
<dbReference type="PANTHER" id="PTHR31511">
    <property type="entry name" value="PROTEIN CBG23764"/>
    <property type="match status" value="1"/>
</dbReference>
<reference evidence="1" key="1">
    <citation type="submission" date="2018-11" db="EMBL/GenBank/DDBJ databases">
        <authorList>
            <person name="Alioto T."/>
            <person name="Alioto T."/>
        </authorList>
    </citation>
    <scope>NUCLEOTIDE SEQUENCE</scope>
</reference>
<keyword evidence="2" id="KW-1185">Reference proteome</keyword>
<evidence type="ECO:0000313" key="1">
    <source>
        <dbReference type="EMBL" id="VDI43458.1"/>
    </source>
</evidence>
<protein>
    <recommendedName>
        <fullName evidence="3">Rho termination factor N-terminal domain-containing protein</fullName>
    </recommendedName>
</protein>